<dbReference type="AlphaFoldDB" id="A0A6C0J391"/>
<evidence type="ECO:0000256" key="1">
    <source>
        <dbReference type="SAM" id="Phobius"/>
    </source>
</evidence>
<accession>A0A6C0J391</accession>
<reference evidence="2" key="1">
    <citation type="journal article" date="2020" name="Nature">
        <title>Giant virus diversity and host interactions through global metagenomics.</title>
        <authorList>
            <person name="Schulz F."/>
            <person name="Roux S."/>
            <person name="Paez-Espino D."/>
            <person name="Jungbluth S."/>
            <person name="Walsh D.A."/>
            <person name="Denef V.J."/>
            <person name="McMahon K.D."/>
            <person name="Konstantinidis K.T."/>
            <person name="Eloe-Fadrosh E.A."/>
            <person name="Kyrpides N.C."/>
            <person name="Woyke T."/>
        </authorList>
    </citation>
    <scope>NUCLEOTIDE SEQUENCE</scope>
    <source>
        <strain evidence="2">GVMAG-M-3300025626-8</strain>
    </source>
</reference>
<dbReference type="PROSITE" id="PS51257">
    <property type="entry name" value="PROKAR_LIPOPROTEIN"/>
    <property type="match status" value="1"/>
</dbReference>
<feature type="transmembrane region" description="Helical" evidence="1">
    <location>
        <begin position="122"/>
        <end position="142"/>
    </location>
</feature>
<proteinExistence type="predicted"/>
<sequence length="144" mass="16047">MRCGMVCLFASVMAVGAFACALPMNMKAIEDLRILLDEKQIAILDDIAAERSRLSFEGLLLGLVAAMPLVLLFKAWCSAALILFITQGTYYHVSPKKKWMLNHLETKEQVDQWLVIYKKMQYSGIATSLGGAIVYLVISLTFKP</sequence>
<keyword evidence="1" id="KW-0472">Membrane</keyword>
<keyword evidence="1" id="KW-0812">Transmembrane</keyword>
<keyword evidence="1" id="KW-1133">Transmembrane helix</keyword>
<feature type="transmembrane region" description="Helical" evidence="1">
    <location>
        <begin position="59"/>
        <end position="86"/>
    </location>
</feature>
<organism evidence="2">
    <name type="scientific">viral metagenome</name>
    <dbReference type="NCBI Taxonomy" id="1070528"/>
    <lineage>
        <taxon>unclassified sequences</taxon>
        <taxon>metagenomes</taxon>
        <taxon>organismal metagenomes</taxon>
    </lineage>
</organism>
<evidence type="ECO:0000313" key="2">
    <source>
        <dbReference type="EMBL" id="QHT98133.1"/>
    </source>
</evidence>
<protein>
    <submittedName>
        <fullName evidence="2">Uncharacterized protein</fullName>
    </submittedName>
</protein>
<name>A0A6C0J391_9ZZZZ</name>
<dbReference type="EMBL" id="MN740287">
    <property type="protein sequence ID" value="QHT98133.1"/>
    <property type="molecule type" value="Genomic_DNA"/>
</dbReference>